<dbReference type="InterPro" id="IPR050839">
    <property type="entry name" value="Rho-assoc_Ser/Thr_Kinase"/>
</dbReference>
<keyword evidence="6" id="KW-0418">Kinase</keyword>
<accession>A0A9J6F4S7</accession>
<dbReference type="InterPro" id="IPR000961">
    <property type="entry name" value="AGC-kinase_C"/>
</dbReference>
<dbReference type="FunFam" id="1.10.510.10:FF:000751">
    <property type="entry name" value="Non-specific serine/threonine protein kinase"/>
    <property type="match status" value="1"/>
</dbReference>
<evidence type="ECO:0000313" key="15">
    <source>
        <dbReference type="Proteomes" id="UP000821866"/>
    </source>
</evidence>
<dbReference type="Pfam" id="PF00433">
    <property type="entry name" value="Pkinase_C"/>
    <property type="match status" value="1"/>
</dbReference>
<dbReference type="EC" id="2.7.11.1" evidence="1"/>
<keyword evidence="2" id="KW-0723">Serine/threonine-protein kinase</keyword>
<comment type="catalytic activity">
    <reaction evidence="9">
        <text>L-seryl-[protein] + ATP = O-phospho-L-seryl-[protein] + ADP + H(+)</text>
        <dbReference type="Rhea" id="RHEA:17989"/>
        <dbReference type="Rhea" id="RHEA-COMP:9863"/>
        <dbReference type="Rhea" id="RHEA-COMP:11604"/>
        <dbReference type="ChEBI" id="CHEBI:15378"/>
        <dbReference type="ChEBI" id="CHEBI:29999"/>
        <dbReference type="ChEBI" id="CHEBI:30616"/>
        <dbReference type="ChEBI" id="CHEBI:83421"/>
        <dbReference type="ChEBI" id="CHEBI:456216"/>
        <dbReference type="EC" id="2.7.11.1"/>
    </reaction>
</comment>
<evidence type="ECO:0000256" key="11">
    <source>
        <dbReference type="SAM" id="MobiDB-lite"/>
    </source>
</evidence>
<dbReference type="GO" id="GO:0005524">
    <property type="term" value="F:ATP binding"/>
    <property type="evidence" value="ECO:0007669"/>
    <property type="project" value="UniProtKB-KW"/>
</dbReference>
<keyword evidence="4" id="KW-0808">Transferase</keyword>
<dbReference type="InterPro" id="IPR000719">
    <property type="entry name" value="Prot_kinase_dom"/>
</dbReference>
<evidence type="ECO:0000256" key="6">
    <source>
        <dbReference type="ARBA" id="ARBA00022777"/>
    </source>
</evidence>
<dbReference type="GO" id="GO:0004674">
    <property type="term" value="F:protein serine/threonine kinase activity"/>
    <property type="evidence" value="ECO:0007669"/>
    <property type="project" value="UniProtKB-KW"/>
</dbReference>
<comment type="caution">
    <text evidence="14">The sequence shown here is derived from an EMBL/GenBank/DDBJ whole genome shotgun (WGS) entry which is preliminary data.</text>
</comment>
<reference evidence="14" key="1">
    <citation type="journal article" date="2020" name="Cell">
        <title>Large-Scale Comparative Analyses of Tick Genomes Elucidate Their Genetic Diversity and Vector Capacities.</title>
        <authorList>
            <consortium name="Tick Genome and Microbiome Consortium (TIGMIC)"/>
            <person name="Jia N."/>
            <person name="Wang J."/>
            <person name="Shi W."/>
            <person name="Du L."/>
            <person name="Sun Y."/>
            <person name="Zhan W."/>
            <person name="Jiang J.F."/>
            <person name="Wang Q."/>
            <person name="Zhang B."/>
            <person name="Ji P."/>
            <person name="Bell-Sakyi L."/>
            <person name="Cui X.M."/>
            <person name="Yuan T.T."/>
            <person name="Jiang B.G."/>
            <person name="Yang W.F."/>
            <person name="Lam T.T."/>
            <person name="Chang Q.C."/>
            <person name="Ding S.J."/>
            <person name="Wang X.J."/>
            <person name="Zhu J.G."/>
            <person name="Ruan X.D."/>
            <person name="Zhao L."/>
            <person name="Wei J.T."/>
            <person name="Ye R.Z."/>
            <person name="Que T.C."/>
            <person name="Du C.H."/>
            <person name="Zhou Y.H."/>
            <person name="Cheng J.X."/>
            <person name="Dai P.F."/>
            <person name="Guo W.B."/>
            <person name="Han X.H."/>
            <person name="Huang E.J."/>
            <person name="Li L.F."/>
            <person name="Wei W."/>
            <person name="Gao Y.C."/>
            <person name="Liu J.Z."/>
            <person name="Shao H.Z."/>
            <person name="Wang X."/>
            <person name="Wang C.C."/>
            <person name="Yang T.C."/>
            <person name="Huo Q.B."/>
            <person name="Li W."/>
            <person name="Chen H.Y."/>
            <person name="Chen S.E."/>
            <person name="Zhou L.G."/>
            <person name="Ni X.B."/>
            <person name="Tian J.H."/>
            <person name="Sheng Y."/>
            <person name="Liu T."/>
            <person name="Pan Y.S."/>
            <person name="Xia L.Y."/>
            <person name="Li J."/>
            <person name="Zhao F."/>
            <person name="Cao W.C."/>
        </authorList>
    </citation>
    <scope>NUCLEOTIDE SEQUENCE</scope>
    <source>
        <strain evidence="14">Rmic-2018</strain>
    </source>
</reference>
<keyword evidence="15" id="KW-1185">Reference proteome</keyword>
<feature type="compositionally biased region" description="Basic residues" evidence="11">
    <location>
        <begin position="561"/>
        <end position="576"/>
    </location>
</feature>
<feature type="coiled-coil region" evidence="10">
    <location>
        <begin position="582"/>
        <end position="616"/>
    </location>
</feature>
<dbReference type="EMBL" id="JABSTU010000001">
    <property type="protein sequence ID" value="KAH8041806.1"/>
    <property type="molecule type" value="Genomic_DNA"/>
</dbReference>
<evidence type="ECO:0000259" key="12">
    <source>
        <dbReference type="PROSITE" id="PS50011"/>
    </source>
</evidence>
<dbReference type="Gene3D" id="1.10.510.10">
    <property type="entry name" value="Transferase(Phosphotransferase) domain 1"/>
    <property type="match status" value="1"/>
</dbReference>
<evidence type="ECO:0000256" key="10">
    <source>
        <dbReference type="SAM" id="Coils"/>
    </source>
</evidence>
<dbReference type="GO" id="GO:0005737">
    <property type="term" value="C:cytoplasm"/>
    <property type="evidence" value="ECO:0007669"/>
    <property type="project" value="TreeGrafter"/>
</dbReference>
<name>A0A9J6F4S7_RHIMP</name>
<evidence type="ECO:0000256" key="7">
    <source>
        <dbReference type="ARBA" id="ARBA00022840"/>
    </source>
</evidence>
<dbReference type="SMART" id="SM00220">
    <property type="entry name" value="S_TKc"/>
    <property type="match status" value="1"/>
</dbReference>
<protein>
    <recommendedName>
        <fullName evidence="1">non-specific serine/threonine protein kinase</fullName>
        <ecNumber evidence="1">2.7.11.1</ecNumber>
    </recommendedName>
</protein>
<comment type="catalytic activity">
    <reaction evidence="8">
        <text>L-threonyl-[protein] + ATP = O-phospho-L-threonyl-[protein] + ADP + H(+)</text>
        <dbReference type="Rhea" id="RHEA:46608"/>
        <dbReference type="Rhea" id="RHEA-COMP:11060"/>
        <dbReference type="Rhea" id="RHEA-COMP:11605"/>
        <dbReference type="ChEBI" id="CHEBI:15378"/>
        <dbReference type="ChEBI" id="CHEBI:30013"/>
        <dbReference type="ChEBI" id="CHEBI:30616"/>
        <dbReference type="ChEBI" id="CHEBI:61977"/>
        <dbReference type="ChEBI" id="CHEBI:456216"/>
        <dbReference type="EC" id="2.7.11.1"/>
    </reaction>
</comment>
<evidence type="ECO:0000259" key="13">
    <source>
        <dbReference type="PROSITE" id="PS51285"/>
    </source>
</evidence>
<feature type="compositionally biased region" description="Acidic residues" evidence="11">
    <location>
        <begin position="424"/>
        <end position="433"/>
    </location>
</feature>
<dbReference type="Proteomes" id="UP000821866">
    <property type="component" value="Chromosome 1"/>
</dbReference>
<gene>
    <name evidence="14" type="ORF">HPB51_018558</name>
</gene>
<feature type="region of interest" description="Disordered" evidence="11">
    <location>
        <begin position="305"/>
        <end position="324"/>
    </location>
</feature>
<evidence type="ECO:0000256" key="8">
    <source>
        <dbReference type="ARBA" id="ARBA00047899"/>
    </source>
</evidence>
<feature type="region of interest" description="Disordered" evidence="11">
    <location>
        <begin position="412"/>
        <end position="433"/>
    </location>
</feature>
<dbReference type="VEuPathDB" id="VectorBase:LOC119159681"/>
<dbReference type="SUPFAM" id="SSF56112">
    <property type="entry name" value="Protein kinase-like (PK-like)"/>
    <property type="match status" value="1"/>
</dbReference>
<evidence type="ECO:0000256" key="3">
    <source>
        <dbReference type="ARBA" id="ARBA00022553"/>
    </source>
</evidence>
<dbReference type="GO" id="GO:0031032">
    <property type="term" value="P:actomyosin structure organization"/>
    <property type="evidence" value="ECO:0007669"/>
    <property type="project" value="TreeGrafter"/>
</dbReference>
<feature type="domain" description="AGC-kinase C-terminal" evidence="13">
    <location>
        <begin position="203"/>
        <end position="274"/>
    </location>
</feature>
<dbReference type="GO" id="GO:0005856">
    <property type="term" value="C:cytoskeleton"/>
    <property type="evidence" value="ECO:0007669"/>
    <property type="project" value="TreeGrafter"/>
</dbReference>
<feature type="domain" description="Protein kinase" evidence="12">
    <location>
        <begin position="1"/>
        <end position="202"/>
    </location>
</feature>
<keyword evidence="10" id="KW-0175">Coiled coil</keyword>
<feature type="coiled-coil region" evidence="10">
    <location>
        <begin position="744"/>
        <end position="796"/>
    </location>
</feature>
<dbReference type="PROSITE" id="PS50011">
    <property type="entry name" value="PROTEIN_KINASE_DOM"/>
    <property type="match status" value="1"/>
</dbReference>
<dbReference type="Gene3D" id="3.30.200.20">
    <property type="entry name" value="Phosphorylase Kinase, domain 1"/>
    <property type="match status" value="1"/>
</dbReference>
<feature type="region of interest" description="Disordered" evidence="11">
    <location>
        <begin position="553"/>
        <end position="576"/>
    </location>
</feature>
<evidence type="ECO:0000313" key="14">
    <source>
        <dbReference type="EMBL" id="KAH8041806.1"/>
    </source>
</evidence>
<feature type="coiled-coil region" evidence="10">
    <location>
        <begin position="440"/>
        <end position="474"/>
    </location>
</feature>
<dbReference type="SMART" id="SM00133">
    <property type="entry name" value="S_TK_X"/>
    <property type="match status" value="1"/>
</dbReference>
<dbReference type="Pfam" id="PF00069">
    <property type="entry name" value="Pkinase"/>
    <property type="match status" value="1"/>
</dbReference>
<dbReference type="PROSITE" id="PS51285">
    <property type="entry name" value="AGC_KINASE_CTER"/>
    <property type="match status" value="1"/>
</dbReference>
<evidence type="ECO:0000256" key="5">
    <source>
        <dbReference type="ARBA" id="ARBA00022741"/>
    </source>
</evidence>
<feature type="coiled-coil region" evidence="10">
    <location>
        <begin position="652"/>
        <end position="683"/>
    </location>
</feature>
<reference evidence="14" key="2">
    <citation type="submission" date="2021-09" db="EMBL/GenBank/DDBJ databases">
        <authorList>
            <person name="Jia N."/>
            <person name="Wang J."/>
            <person name="Shi W."/>
            <person name="Du L."/>
            <person name="Sun Y."/>
            <person name="Zhan W."/>
            <person name="Jiang J."/>
            <person name="Wang Q."/>
            <person name="Zhang B."/>
            <person name="Ji P."/>
            <person name="Sakyi L.B."/>
            <person name="Cui X."/>
            <person name="Yuan T."/>
            <person name="Jiang B."/>
            <person name="Yang W."/>
            <person name="Lam T.T.-Y."/>
            <person name="Chang Q."/>
            <person name="Ding S."/>
            <person name="Wang X."/>
            <person name="Zhu J."/>
            <person name="Ruan X."/>
            <person name="Zhao L."/>
            <person name="Wei J."/>
            <person name="Que T."/>
            <person name="Du C."/>
            <person name="Cheng J."/>
            <person name="Dai P."/>
            <person name="Han X."/>
            <person name="Huang E."/>
            <person name="Gao Y."/>
            <person name="Liu J."/>
            <person name="Shao H."/>
            <person name="Ye R."/>
            <person name="Li L."/>
            <person name="Wei W."/>
            <person name="Wang X."/>
            <person name="Wang C."/>
            <person name="Huo Q."/>
            <person name="Li W."/>
            <person name="Guo W."/>
            <person name="Chen H."/>
            <person name="Chen S."/>
            <person name="Zhou L."/>
            <person name="Zhou L."/>
            <person name="Ni X."/>
            <person name="Tian J."/>
            <person name="Zhou Y."/>
            <person name="Sheng Y."/>
            <person name="Liu T."/>
            <person name="Pan Y."/>
            <person name="Xia L."/>
            <person name="Li J."/>
            <person name="Zhao F."/>
            <person name="Cao W."/>
        </authorList>
    </citation>
    <scope>NUCLEOTIDE SEQUENCE</scope>
    <source>
        <strain evidence="14">Rmic-2018</strain>
        <tissue evidence="14">Larvae</tissue>
    </source>
</reference>
<evidence type="ECO:0000256" key="1">
    <source>
        <dbReference type="ARBA" id="ARBA00012513"/>
    </source>
</evidence>
<dbReference type="InterPro" id="IPR011009">
    <property type="entry name" value="Kinase-like_dom_sf"/>
</dbReference>
<dbReference type="AlphaFoldDB" id="A0A9J6F4S7"/>
<dbReference type="PROSITE" id="PS00108">
    <property type="entry name" value="PROTEIN_KINASE_ST"/>
    <property type="match status" value="1"/>
</dbReference>
<sequence>MPSRTLATCTWSWNCCPGGDLFNLLDRSGGLLPEEEARFYLAELTLAIHALHSLGYAHRDVKPDNVLIDRTGHIKLADFGSAAKLSDKKSISSRLPVGTPHYVAPEVLSSMSGGLNACATVQGPAVDWWSLGVLAYEMLYGFNPFADDRVVVTYNRIMNFSETLDYVKEPPLSEVSVKMLQGLLTTADKRFSYDDMCRHEFFAPIDLDNIRQTVPPFVPNLTGEEDTSNFYEFEDEPARAKIPALRDQNKSFEGKSLPFVGFTHTQSASNAALERTVSYLEVGSPMRETLSSGASLRRRSQRQEQLLSEVTQREESLRQEARETRSRLEQAQARLEALESSLMDAEAREAQLRSDNQNLNMLVDLERKNRLISEEKAVQLLNAMKRKYRRQDELLRSGYFVASPLRKPTPRAFVVENSNGDGERVDEEEEGDEASVQSELQLVIREKHHLEQELAKERALCAQYKEQLNSALSEGVHCVEEMQKKHRANVDSVDVVRKELAEAGVKQRQAEEALSVCQDDCFQTPGNCRFTGKGSGSSSKDRCLHRWTRRLSVLGPPAHGAPHHCQRSSASPRRRRNCHLEAAEMRSQHQRLLVALESQQRQENQLQRDANGLRSVVTRLEGVVSTVEASCAESAAAPQQVLVKQAEELEALRRETCKLEEANARYVQEIEKLNAEVEELTRKPNISAPSSAEVNGVKTASSSLEAEHQALLESSRALEAQLAKTREFLSTSRARCGELQLQLRKREAKRLEESERLAREHRDRLQEEMSELQKQAEEMRARVTQLEHSLAVAEREATSAKLAHESTKDLEAKCVSKADECRELTVKCKVLQLEAQREAEVRAQVLNSSKELEEELKREQAKSEKLLKTLEMLKETCEELDKQVVSYEKELSLADSKNQEFEAQW</sequence>
<evidence type="ECO:0000256" key="9">
    <source>
        <dbReference type="ARBA" id="ARBA00048679"/>
    </source>
</evidence>
<dbReference type="InterPro" id="IPR008271">
    <property type="entry name" value="Ser/Thr_kinase_AS"/>
</dbReference>
<evidence type="ECO:0000256" key="2">
    <source>
        <dbReference type="ARBA" id="ARBA00022527"/>
    </source>
</evidence>
<evidence type="ECO:0000256" key="4">
    <source>
        <dbReference type="ARBA" id="ARBA00022679"/>
    </source>
</evidence>
<dbReference type="PANTHER" id="PTHR22988:SF71">
    <property type="entry name" value="CITRON RHO-INTERACTING KINASE"/>
    <property type="match status" value="1"/>
</dbReference>
<dbReference type="InterPro" id="IPR017892">
    <property type="entry name" value="Pkinase_C"/>
</dbReference>
<keyword evidence="3" id="KW-0597">Phosphoprotein</keyword>
<feature type="coiled-coil region" evidence="10">
    <location>
        <begin position="842"/>
        <end position="904"/>
    </location>
</feature>
<feature type="compositionally biased region" description="Basic and acidic residues" evidence="11">
    <location>
        <begin position="311"/>
        <end position="324"/>
    </location>
</feature>
<keyword evidence="5" id="KW-0547">Nucleotide-binding</keyword>
<dbReference type="PANTHER" id="PTHR22988">
    <property type="entry name" value="MYOTONIC DYSTROPHY S/T KINASE-RELATED"/>
    <property type="match status" value="1"/>
</dbReference>
<proteinExistence type="predicted"/>
<keyword evidence="7" id="KW-0067">ATP-binding</keyword>
<organism evidence="14 15">
    <name type="scientific">Rhipicephalus microplus</name>
    <name type="common">Cattle tick</name>
    <name type="synonym">Boophilus microplus</name>
    <dbReference type="NCBI Taxonomy" id="6941"/>
    <lineage>
        <taxon>Eukaryota</taxon>
        <taxon>Metazoa</taxon>
        <taxon>Ecdysozoa</taxon>
        <taxon>Arthropoda</taxon>
        <taxon>Chelicerata</taxon>
        <taxon>Arachnida</taxon>
        <taxon>Acari</taxon>
        <taxon>Parasitiformes</taxon>
        <taxon>Ixodida</taxon>
        <taxon>Ixodoidea</taxon>
        <taxon>Ixodidae</taxon>
        <taxon>Rhipicephalinae</taxon>
        <taxon>Rhipicephalus</taxon>
        <taxon>Boophilus</taxon>
    </lineage>
</organism>